<comment type="cofactor">
    <cofactor evidence="1">
        <name>[4Fe-4S] cluster</name>
        <dbReference type="ChEBI" id="CHEBI:49883"/>
    </cofactor>
</comment>
<keyword evidence="2" id="KW-0411">Iron-sulfur</keyword>
<dbReference type="InterPro" id="IPR051196">
    <property type="entry name" value="RSAD2/Viperin_antiviral"/>
</dbReference>
<dbReference type="EMBL" id="JBHSGN010000036">
    <property type="protein sequence ID" value="MFC4672906.1"/>
    <property type="molecule type" value="Genomic_DNA"/>
</dbReference>
<evidence type="ECO:0000313" key="3">
    <source>
        <dbReference type="EMBL" id="MFC4672906.1"/>
    </source>
</evidence>
<reference evidence="4" key="1">
    <citation type="journal article" date="2019" name="Int. J. Syst. Evol. Microbiol.">
        <title>The Global Catalogue of Microorganisms (GCM) 10K type strain sequencing project: providing services to taxonomists for standard genome sequencing and annotation.</title>
        <authorList>
            <consortium name="The Broad Institute Genomics Platform"/>
            <consortium name="The Broad Institute Genome Sequencing Center for Infectious Disease"/>
            <person name="Wu L."/>
            <person name="Ma J."/>
        </authorList>
    </citation>
    <scope>NUCLEOTIDE SEQUENCE [LARGE SCALE GENOMIC DNA]</scope>
    <source>
        <strain evidence="4">CCUG 66188</strain>
    </source>
</reference>
<proteinExistence type="predicted"/>
<sequence length="203" mass="23594">IIWVYICIQGGWNGNTAKYNEPTIYSKYSANPAKYNQKKIYGSRFRNIHYTRHRASFGVQLKINTVVSRFNHNERLTDFINEIKPFRWKILQATRIEGQNDAGFNEVAVTFPDFEYFCSRNKAGILPEIEVIMENNELIKGSYIMVDCLGRFFDNSKNCHSYSDKILETGVENALNQINVDSQKFIARNGNYSTIRENILCTF</sequence>
<dbReference type="Proteomes" id="UP001596023">
    <property type="component" value="Unassembled WGS sequence"/>
</dbReference>
<comment type="caution">
    <text evidence="3">The sequence shown here is derived from an EMBL/GenBank/DDBJ whole genome shotgun (WGS) entry which is preliminary data.</text>
</comment>
<organism evidence="3 4">
    <name type="scientific">Dysgonomonas termitidis</name>
    <dbReference type="NCBI Taxonomy" id="1516126"/>
    <lineage>
        <taxon>Bacteria</taxon>
        <taxon>Pseudomonadati</taxon>
        <taxon>Bacteroidota</taxon>
        <taxon>Bacteroidia</taxon>
        <taxon>Bacteroidales</taxon>
        <taxon>Dysgonomonadaceae</taxon>
        <taxon>Dysgonomonas</taxon>
    </lineage>
</organism>
<name>A0ABV9KT94_9BACT</name>
<evidence type="ECO:0000313" key="4">
    <source>
        <dbReference type="Proteomes" id="UP001596023"/>
    </source>
</evidence>
<dbReference type="PANTHER" id="PTHR21339:SF0">
    <property type="entry name" value="S-ADENOSYLMETHIONINE-DEPENDENT NUCLEOTIDE DEHYDRATASE RSAD2"/>
    <property type="match status" value="1"/>
</dbReference>
<keyword evidence="2" id="KW-0004">4Fe-4S</keyword>
<dbReference type="RefSeq" id="WP_379994127.1">
    <property type="nucleotide sequence ID" value="NZ_JBHSGN010000036.1"/>
</dbReference>
<gene>
    <name evidence="3" type="ORF">ACFO6W_04290</name>
</gene>
<protein>
    <submittedName>
        <fullName evidence="3">Uncharacterized protein</fullName>
    </submittedName>
</protein>
<keyword evidence="4" id="KW-1185">Reference proteome</keyword>
<accession>A0ABV9KT94</accession>
<keyword evidence="2" id="KW-0408">Iron</keyword>
<keyword evidence="2" id="KW-0479">Metal-binding</keyword>
<evidence type="ECO:0000256" key="1">
    <source>
        <dbReference type="ARBA" id="ARBA00001966"/>
    </source>
</evidence>
<feature type="non-terminal residue" evidence="3">
    <location>
        <position position="1"/>
    </location>
</feature>
<dbReference type="PANTHER" id="PTHR21339">
    <property type="entry name" value="RADICAL S-ADENOSYL METHIONINE DOMAIN-CONTAINING PROTEIN 2"/>
    <property type="match status" value="1"/>
</dbReference>
<evidence type="ECO:0000256" key="2">
    <source>
        <dbReference type="ARBA" id="ARBA00022485"/>
    </source>
</evidence>